<dbReference type="AlphaFoldDB" id="A0AAC9HIS1"/>
<organism evidence="1 3">
    <name type="scientific">Neomoorella thermoacetica</name>
    <name type="common">Clostridium thermoaceticum</name>
    <dbReference type="NCBI Taxonomy" id="1525"/>
    <lineage>
        <taxon>Bacteria</taxon>
        <taxon>Bacillati</taxon>
        <taxon>Bacillota</taxon>
        <taxon>Clostridia</taxon>
        <taxon>Neomoorellales</taxon>
        <taxon>Neomoorellaceae</taxon>
        <taxon>Neomoorella</taxon>
    </lineage>
</organism>
<sequence length="141" mass="16211">MSLLRPKKIYLAGGIHGLSEVQASEWRSYAAMMLMRHGMEVIDPLRGRRAADGYYNGASYNPAEIVLRDKNDILTSDAVLAEYTDPHRNYAGTSMEILFAYEHMKPVVVWSQYADSYWIRYHATIILPTLDDCIKFLANFW</sequence>
<proteinExistence type="predicted"/>
<dbReference type="Pfam" id="PF05014">
    <property type="entry name" value="Nuc_deoxyrib_tr"/>
    <property type="match status" value="1"/>
</dbReference>
<evidence type="ECO:0000313" key="3">
    <source>
        <dbReference type="Proteomes" id="UP000094598"/>
    </source>
</evidence>
<dbReference type="EMBL" id="CP017019">
    <property type="protein sequence ID" value="AOQ24694.1"/>
    <property type="molecule type" value="Genomic_DNA"/>
</dbReference>
<gene>
    <name evidence="1" type="ORF">Maut_02266</name>
    <name evidence="2" type="ORF">MTAT_20390</name>
</gene>
<dbReference type="InterPro" id="IPR007710">
    <property type="entry name" value="Nucleoside_deoxyribTrfase"/>
</dbReference>
<name>A0AAC9HIS1_NEOTH</name>
<evidence type="ECO:0000313" key="4">
    <source>
        <dbReference type="Proteomes" id="UP000322283"/>
    </source>
</evidence>
<evidence type="ECO:0000313" key="2">
    <source>
        <dbReference type="EMBL" id="TYL12797.1"/>
    </source>
</evidence>
<dbReference type="Proteomes" id="UP000094598">
    <property type="component" value="Chromosome"/>
</dbReference>
<keyword evidence="4" id="KW-1185">Reference proteome</keyword>
<dbReference type="EMBL" id="VCDX01000006">
    <property type="protein sequence ID" value="TYL12797.1"/>
    <property type="molecule type" value="Genomic_DNA"/>
</dbReference>
<accession>A0AAC9HIS1</accession>
<dbReference type="Gene3D" id="3.40.50.450">
    <property type="match status" value="1"/>
</dbReference>
<dbReference type="Proteomes" id="UP000322283">
    <property type="component" value="Unassembled WGS sequence"/>
</dbReference>
<dbReference type="RefSeq" id="WP_069590482.1">
    <property type="nucleotide sequence ID" value="NZ_CP017019.1"/>
</dbReference>
<dbReference type="SUPFAM" id="SSF52309">
    <property type="entry name" value="N-(deoxy)ribosyltransferase-like"/>
    <property type="match status" value="1"/>
</dbReference>
<protein>
    <submittedName>
        <fullName evidence="1">Nucleoside 2-deoxyribosyltransferase</fullName>
    </submittedName>
</protein>
<reference evidence="2 4" key="2">
    <citation type="submission" date="2019-05" db="EMBL/GenBank/DDBJ databases">
        <title>Genome sequence of Moorella thermoacetica ATCC 33924.</title>
        <authorList>
            <person name="Poehlein A."/>
            <person name="Bengelsdorf F.R."/>
            <person name="Duerre P."/>
            <person name="Daniel R."/>
        </authorList>
    </citation>
    <scope>NUCLEOTIDE SEQUENCE [LARGE SCALE GENOMIC DNA]</scope>
    <source>
        <strain evidence="2 4">ATCC 33924</strain>
    </source>
</reference>
<reference evidence="1 3" key="1">
    <citation type="submission" date="2016-08" db="EMBL/GenBank/DDBJ databases">
        <title>Moorella thermoacetica DSM 103132.</title>
        <authorList>
            <person name="Jendresen C.B."/>
            <person name="Redl S.M."/>
            <person name="Jensen T.O."/>
            <person name="Nielsen A.T."/>
        </authorList>
    </citation>
    <scope>NUCLEOTIDE SEQUENCE [LARGE SCALE GENOMIC DNA]</scope>
    <source>
        <strain evidence="1 3">DSM 103132</strain>
    </source>
</reference>
<evidence type="ECO:0000313" key="1">
    <source>
        <dbReference type="EMBL" id="AOQ24694.1"/>
    </source>
</evidence>